<reference evidence="3" key="2">
    <citation type="submission" date="2018-05" db="EMBL/GenBank/DDBJ databases">
        <authorList>
            <person name="Duru I."/>
        </authorList>
    </citation>
    <scope>NUCLEOTIDE SEQUENCE [LARGE SCALE GENOMIC DNA]</scope>
</reference>
<protein>
    <submittedName>
        <fullName evidence="2">Uncharacterized protein</fullName>
    </submittedName>
</protein>
<dbReference type="Proteomes" id="UP000279235">
    <property type="component" value="Unassembled WGS sequence"/>
</dbReference>
<reference evidence="2" key="3">
    <citation type="submission" date="2018-05" db="EMBL/GenBank/DDBJ databases">
        <authorList>
            <person name="Lanie J.A."/>
            <person name="Ng W.-L."/>
            <person name="Kazmierczak K.M."/>
            <person name="Andrzejewski T.M."/>
            <person name="Davidsen T.M."/>
            <person name="Wayne K.J."/>
            <person name="Tettelin H."/>
            <person name="Glass J.I."/>
            <person name="Rusch D."/>
            <person name="Podicherti R."/>
            <person name="Tsui H.-C.T."/>
            <person name="Winkler M.E."/>
        </authorList>
    </citation>
    <scope>NUCLEOTIDE SEQUENCE</scope>
    <source>
        <strain evidence="2">Lactococcus lactis</strain>
    </source>
</reference>
<dbReference type="RefSeq" id="WP_095346062.1">
    <property type="nucleotide sequence ID" value="NZ_CP125965.1"/>
</dbReference>
<organism evidence="2 3">
    <name type="scientific">Lactococcus lactis</name>
    <dbReference type="NCBI Taxonomy" id="1358"/>
    <lineage>
        <taxon>Bacteria</taxon>
        <taxon>Bacillati</taxon>
        <taxon>Bacillota</taxon>
        <taxon>Bacilli</taxon>
        <taxon>Lactobacillales</taxon>
        <taxon>Streptococcaceae</taxon>
        <taxon>Lactococcus</taxon>
    </lineage>
</organism>
<evidence type="ECO:0000313" key="1">
    <source>
        <dbReference type="EMBL" id="SPB22208.1"/>
    </source>
</evidence>
<reference evidence="1" key="1">
    <citation type="submission" date="2018-01" db="EMBL/GenBank/DDBJ databases">
        <authorList>
            <person name="Gaut B.S."/>
            <person name="Morton B.R."/>
            <person name="Clegg M.T."/>
            <person name="Duvall M.R."/>
        </authorList>
    </citation>
    <scope>NUCLEOTIDE SEQUENCE</scope>
    <source>
        <strain evidence="1">Lactococcus lactis</strain>
    </source>
</reference>
<accession>A0A2X0SMS7</accession>
<dbReference type="EMBL" id="OGTW02000001">
    <property type="protein sequence ID" value="SPS10205.1"/>
    <property type="molecule type" value="Genomic_DNA"/>
</dbReference>
<name>A0A2X0SMS7_9LACT</name>
<dbReference type="EMBL" id="OGTW01000001">
    <property type="protein sequence ID" value="SPB22208.1"/>
    <property type="molecule type" value="Genomic_DNA"/>
</dbReference>
<evidence type="ECO:0000313" key="3">
    <source>
        <dbReference type="Proteomes" id="UP000279235"/>
    </source>
</evidence>
<dbReference type="AlphaFoldDB" id="A0A2X0SMS7"/>
<gene>
    <name evidence="2" type="ORF">AMHIJAGA_00122</name>
</gene>
<evidence type="ECO:0000313" key="2">
    <source>
        <dbReference type="EMBL" id="SPS10205.1"/>
    </source>
</evidence>
<proteinExistence type="predicted"/>
<sequence length="119" mass="13553">MTNLYDETVTILERHDKTIADIEYIGSSETKINTNKALELMKKTNYDSGYGGQEIAENLMIKGNGFIMTRGEYDGSEWWDYMQTDPSLPQVERDVKSFKANIGWDSLEGINGLEDTKND</sequence>